<keyword evidence="1" id="KW-1133">Transmembrane helix</keyword>
<dbReference type="RefSeq" id="WP_197317836.1">
    <property type="nucleotide sequence ID" value="NZ_JADZSC010000003.1"/>
</dbReference>
<accession>A0A931MW91</accession>
<keyword evidence="3" id="KW-1185">Reference proteome</keyword>
<evidence type="ECO:0000313" key="2">
    <source>
        <dbReference type="EMBL" id="MBH0231194.1"/>
    </source>
</evidence>
<protein>
    <submittedName>
        <fullName evidence="2">Uncharacterized protein</fullName>
    </submittedName>
</protein>
<keyword evidence="1" id="KW-0812">Transmembrane</keyword>
<dbReference type="Proteomes" id="UP000614490">
    <property type="component" value="Unassembled WGS sequence"/>
</dbReference>
<feature type="transmembrane region" description="Helical" evidence="1">
    <location>
        <begin position="33"/>
        <end position="52"/>
    </location>
</feature>
<name>A0A931MW91_9BACI</name>
<feature type="transmembrane region" description="Helical" evidence="1">
    <location>
        <begin position="64"/>
        <end position="85"/>
    </location>
</feature>
<dbReference type="AlphaFoldDB" id="A0A931MW91"/>
<comment type="caution">
    <text evidence="2">The sequence shown here is derived from an EMBL/GenBank/DDBJ whole genome shotgun (WGS) entry which is preliminary data.</text>
</comment>
<feature type="transmembrane region" description="Helical" evidence="1">
    <location>
        <begin position="7"/>
        <end position="27"/>
    </location>
</feature>
<dbReference type="EMBL" id="JADZSC010000003">
    <property type="protein sequence ID" value="MBH0231194.1"/>
    <property type="molecule type" value="Genomic_DNA"/>
</dbReference>
<proteinExistence type="predicted"/>
<evidence type="ECO:0000313" key="3">
    <source>
        <dbReference type="Proteomes" id="UP000614490"/>
    </source>
</evidence>
<evidence type="ECO:0000256" key="1">
    <source>
        <dbReference type="SAM" id="Phobius"/>
    </source>
</evidence>
<organism evidence="2 3">
    <name type="scientific">Halobacillus yeomjeoni</name>
    <dbReference type="NCBI Taxonomy" id="311194"/>
    <lineage>
        <taxon>Bacteria</taxon>
        <taxon>Bacillati</taxon>
        <taxon>Bacillota</taxon>
        <taxon>Bacilli</taxon>
        <taxon>Bacillales</taxon>
        <taxon>Bacillaceae</taxon>
        <taxon>Halobacillus</taxon>
    </lineage>
</organism>
<sequence length="86" mass="9747">MSKFRNIGQPLYIPLFTAFPVGVWMILKKTPWTGIDISLYLLVILFLIFTGVVETEEGDKKQLFFGYVYLLAGGLFGVVGLIKWLT</sequence>
<gene>
    <name evidence="2" type="ORF">H0267_13285</name>
</gene>
<reference evidence="2 3" key="1">
    <citation type="journal article" date="2005" name="Int. J. Syst. Evol. Microbiol.">
        <title>Halobacillus yeomjeoni sp. nov., isolated from a marine solar saltern in Korea.</title>
        <authorList>
            <person name="Yoon J.H."/>
            <person name="Kang S.J."/>
            <person name="Lee C.H."/>
            <person name="Oh H.W."/>
            <person name="Oh T.K."/>
        </authorList>
    </citation>
    <scope>NUCLEOTIDE SEQUENCE [LARGE SCALE GENOMIC DNA]</scope>
    <source>
        <strain evidence="2 3">KCTC 3957</strain>
    </source>
</reference>
<keyword evidence="1" id="KW-0472">Membrane</keyword>